<dbReference type="GO" id="GO:0008033">
    <property type="term" value="P:tRNA processing"/>
    <property type="evidence" value="ECO:0007669"/>
    <property type="project" value="UniProtKB-KW"/>
</dbReference>
<dbReference type="HAMAP" id="MF_00326">
    <property type="entry name" value="Ribosomal_eL8"/>
    <property type="match status" value="1"/>
</dbReference>
<name>X0WT36_9ZZZZ</name>
<evidence type="ECO:0000256" key="4">
    <source>
        <dbReference type="ARBA" id="ARBA00022694"/>
    </source>
</evidence>
<protein>
    <recommendedName>
        <fullName evidence="9">50S ribosomal protein L7Ae</fullName>
    </recommendedName>
</protein>
<evidence type="ECO:0000256" key="1">
    <source>
        <dbReference type="ARBA" id="ARBA00004496"/>
    </source>
</evidence>
<proteinExistence type="inferred from homology"/>
<sequence length="123" mass="13390">MPKPSFVDVEYPEELQKKALEALEIAKDTGRIKKGINEATKSIERGIARLVLVAGDVEPPEIIMYLPGLCDDKKAPYIFVDSKKDLGNACGIERPTAAVAIVIDGKAKDLVDDLVEKIAGLRK</sequence>
<dbReference type="GO" id="GO:0042254">
    <property type="term" value="P:ribosome biogenesis"/>
    <property type="evidence" value="ECO:0007669"/>
    <property type="project" value="InterPro"/>
</dbReference>
<keyword evidence="4" id="KW-0819">tRNA processing</keyword>
<dbReference type="EMBL" id="BARS01037461">
    <property type="protein sequence ID" value="GAG26367.1"/>
    <property type="molecule type" value="Genomic_DNA"/>
</dbReference>
<evidence type="ECO:0000259" key="10">
    <source>
        <dbReference type="Pfam" id="PF01248"/>
    </source>
</evidence>
<dbReference type="InterPro" id="IPR018492">
    <property type="entry name" value="Ribosomal_eL8/Nhp2"/>
</dbReference>
<keyword evidence="3" id="KW-0963">Cytoplasm</keyword>
<dbReference type="Gene3D" id="3.30.1330.30">
    <property type="match status" value="1"/>
</dbReference>
<evidence type="ECO:0000256" key="7">
    <source>
        <dbReference type="ARBA" id="ARBA00022980"/>
    </source>
</evidence>
<evidence type="ECO:0000256" key="9">
    <source>
        <dbReference type="ARBA" id="ARBA00035441"/>
    </source>
</evidence>
<dbReference type="GO" id="GO:0005737">
    <property type="term" value="C:cytoplasm"/>
    <property type="evidence" value="ECO:0007669"/>
    <property type="project" value="UniProtKB-SubCell"/>
</dbReference>
<dbReference type="PROSITE" id="PS01082">
    <property type="entry name" value="RIBOSOMAL_L7AE"/>
    <property type="match status" value="1"/>
</dbReference>
<dbReference type="InterPro" id="IPR004038">
    <property type="entry name" value="Ribosomal_eL8/eL30/eS12/Gad45"/>
</dbReference>
<feature type="domain" description="Ribosomal protein eL8/eL30/eS12/Gadd45" evidence="10">
    <location>
        <begin position="18"/>
        <end position="110"/>
    </location>
</feature>
<comment type="subcellular location">
    <subcellularLocation>
        <location evidence="1">Cytoplasm</location>
    </subcellularLocation>
</comment>
<dbReference type="FunFam" id="3.30.1330.30:FF:000020">
    <property type="entry name" value="50S ribosomal protein L7Ae"/>
    <property type="match status" value="1"/>
</dbReference>
<evidence type="ECO:0000313" key="11">
    <source>
        <dbReference type="EMBL" id="GAG26367.1"/>
    </source>
</evidence>
<dbReference type="Pfam" id="PF01248">
    <property type="entry name" value="Ribosomal_L7Ae"/>
    <property type="match status" value="1"/>
</dbReference>
<gene>
    <name evidence="11" type="ORF">S01H1_57444</name>
</gene>
<dbReference type="NCBIfam" id="TIGR03677">
    <property type="entry name" value="eL8_ribo"/>
    <property type="match status" value="1"/>
</dbReference>
<keyword evidence="8" id="KW-0687">Ribonucleoprotein</keyword>
<dbReference type="PRINTS" id="PR00884">
    <property type="entry name" value="RIBOSOMALHS6"/>
</dbReference>
<dbReference type="GO" id="GO:1990904">
    <property type="term" value="C:ribonucleoprotein complex"/>
    <property type="evidence" value="ECO:0007669"/>
    <property type="project" value="UniProtKB-KW"/>
</dbReference>
<evidence type="ECO:0000256" key="3">
    <source>
        <dbReference type="ARBA" id="ARBA00022490"/>
    </source>
</evidence>
<dbReference type="GO" id="GO:0006412">
    <property type="term" value="P:translation"/>
    <property type="evidence" value="ECO:0007669"/>
    <property type="project" value="InterPro"/>
</dbReference>
<dbReference type="PANTHER" id="PTHR23105">
    <property type="entry name" value="RIBOSOMAL PROTEIN L7AE FAMILY MEMBER"/>
    <property type="match status" value="1"/>
</dbReference>
<reference evidence="11" key="1">
    <citation type="journal article" date="2014" name="Front. Microbiol.">
        <title>High frequency of phylogenetically diverse reductive dehalogenase-homologous genes in deep subseafloor sedimentary metagenomes.</title>
        <authorList>
            <person name="Kawai M."/>
            <person name="Futagami T."/>
            <person name="Toyoda A."/>
            <person name="Takaki Y."/>
            <person name="Nishi S."/>
            <person name="Hori S."/>
            <person name="Arai W."/>
            <person name="Tsubouchi T."/>
            <person name="Morono Y."/>
            <person name="Uchiyama I."/>
            <person name="Ito T."/>
            <person name="Fujiyama A."/>
            <person name="Inagaki F."/>
            <person name="Takami H."/>
        </authorList>
    </citation>
    <scope>NUCLEOTIDE SEQUENCE</scope>
    <source>
        <strain evidence="11">Expedition CK06-06</strain>
    </source>
</reference>
<comment type="similarity">
    <text evidence="2">Belongs to the eukaryotic ribosomal protein eL8 family.</text>
</comment>
<dbReference type="AlphaFoldDB" id="X0WT36"/>
<dbReference type="InterPro" id="IPR004037">
    <property type="entry name" value="Ribosomal_eL8-like_CS"/>
</dbReference>
<keyword evidence="6" id="KW-0694">RNA-binding</keyword>
<dbReference type="GO" id="GO:0019843">
    <property type="term" value="F:rRNA binding"/>
    <property type="evidence" value="ECO:0007669"/>
    <property type="project" value="UniProtKB-KW"/>
</dbReference>
<evidence type="ECO:0000256" key="8">
    <source>
        <dbReference type="ARBA" id="ARBA00023274"/>
    </source>
</evidence>
<dbReference type="GO" id="GO:0005840">
    <property type="term" value="C:ribosome"/>
    <property type="evidence" value="ECO:0007669"/>
    <property type="project" value="UniProtKB-KW"/>
</dbReference>
<dbReference type="InterPro" id="IPR029064">
    <property type="entry name" value="Ribosomal_eL30-like_sf"/>
</dbReference>
<organism evidence="11">
    <name type="scientific">marine sediment metagenome</name>
    <dbReference type="NCBI Taxonomy" id="412755"/>
    <lineage>
        <taxon>unclassified sequences</taxon>
        <taxon>metagenomes</taxon>
        <taxon>ecological metagenomes</taxon>
    </lineage>
</organism>
<comment type="caution">
    <text evidence="11">The sequence shown here is derived from an EMBL/GenBank/DDBJ whole genome shotgun (WGS) entry which is preliminary data.</text>
</comment>
<keyword evidence="5" id="KW-0699">rRNA-binding</keyword>
<evidence type="ECO:0000256" key="2">
    <source>
        <dbReference type="ARBA" id="ARBA00007337"/>
    </source>
</evidence>
<evidence type="ECO:0000256" key="5">
    <source>
        <dbReference type="ARBA" id="ARBA00022730"/>
    </source>
</evidence>
<keyword evidence="7" id="KW-0689">Ribosomal protein</keyword>
<dbReference type="InterPro" id="IPR022481">
    <property type="entry name" value="Ribosomal_eL8_arc"/>
</dbReference>
<dbReference type="PRINTS" id="PR00881">
    <property type="entry name" value="L7ARS6FAMILY"/>
</dbReference>
<evidence type="ECO:0000256" key="6">
    <source>
        <dbReference type="ARBA" id="ARBA00022884"/>
    </source>
</evidence>
<dbReference type="GO" id="GO:0003735">
    <property type="term" value="F:structural constituent of ribosome"/>
    <property type="evidence" value="ECO:0007669"/>
    <property type="project" value="InterPro"/>
</dbReference>
<dbReference type="SUPFAM" id="SSF55315">
    <property type="entry name" value="L30e-like"/>
    <property type="match status" value="1"/>
</dbReference>
<dbReference type="InterPro" id="IPR050257">
    <property type="entry name" value="eL8/uL1-like"/>
</dbReference>
<accession>X0WT36</accession>